<proteinExistence type="predicted"/>
<dbReference type="AlphaFoldDB" id="A0A0A9C6A4"/>
<protein>
    <submittedName>
        <fullName evidence="1">Uncharacterized protein</fullName>
    </submittedName>
</protein>
<reference evidence="1" key="2">
    <citation type="journal article" date="2015" name="Data Brief">
        <title>Shoot transcriptome of the giant reed, Arundo donax.</title>
        <authorList>
            <person name="Barrero R.A."/>
            <person name="Guerrero F.D."/>
            <person name="Moolhuijzen P."/>
            <person name="Goolsby J.A."/>
            <person name="Tidwell J."/>
            <person name="Bellgard S.E."/>
            <person name="Bellgard M.I."/>
        </authorList>
    </citation>
    <scope>NUCLEOTIDE SEQUENCE</scope>
    <source>
        <tissue evidence="1">Shoot tissue taken approximately 20 cm above the soil surface</tissue>
    </source>
</reference>
<dbReference type="EMBL" id="GBRH01230863">
    <property type="protein sequence ID" value="JAD67032.1"/>
    <property type="molecule type" value="Transcribed_RNA"/>
</dbReference>
<organism evidence="1">
    <name type="scientific">Arundo donax</name>
    <name type="common">Giant reed</name>
    <name type="synonym">Donax arundinaceus</name>
    <dbReference type="NCBI Taxonomy" id="35708"/>
    <lineage>
        <taxon>Eukaryota</taxon>
        <taxon>Viridiplantae</taxon>
        <taxon>Streptophyta</taxon>
        <taxon>Embryophyta</taxon>
        <taxon>Tracheophyta</taxon>
        <taxon>Spermatophyta</taxon>
        <taxon>Magnoliopsida</taxon>
        <taxon>Liliopsida</taxon>
        <taxon>Poales</taxon>
        <taxon>Poaceae</taxon>
        <taxon>PACMAD clade</taxon>
        <taxon>Arundinoideae</taxon>
        <taxon>Arundineae</taxon>
        <taxon>Arundo</taxon>
    </lineage>
</organism>
<evidence type="ECO:0000313" key="1">
    <source>
        <dbReference type="EMBL" id="JAD67032.1"/>
    </source>
</evidence>
<reference evidence="1" key="1">
    <citation type="submission" date="2014-09" db="EMBL/GenBank/DDBJ databases">
        <authorList>
            <person name="Magalhaes I.L.F."/>
            <person name="Oliveira U."/>
            <person name="Santos F.R."/>
            <person name="Vidigal T.H.D.A."/>
            <person name="Brescovit A.D."/>
            <person name="Santos A.J."/>
        </authorList>
    </citation>
    <scope>NUCLEOTIDE SEQUENCE</scope>
    <source>
        <tissue evidence="1">Shoot tissue taken approximately 20 cm above the soil surface</tissue>
    </source>
</reference>
<name>A0A0A9C6A4_ARUDO</name>
<sequence length="55" mass="6100">MCSAVIHILVNDISHGLGEDAMSRLTTRNSALNEQRTNYVCDKTKVLNGQLLNLQ</sequence>
<accession>A0A0A9C6A4</accession>